<reference evidence="3" key="1">
    <citation type="submission" date="2025-08" db="UniProtKB">
        <authorList>
            <consortium name="RefSeq"/>
        </authorList>
    </citation>
    <scope>IDENTIFICATION</scope>
</reference>
<dbReference type="RefSeq" id="XP_028966381.1">
    <property type="nucleotide sequence ID" value="XM_029110548.1"/>
</dbReference>
<gene>
    <name evidence="3" type="primary">LOC114828011</name>
</gene>
<evidence type="ECO:0000313" key="2">
    <source>
        <dbReference type="Proteomes" id="UP000694867"/>
    </source>
</evidence>
<evidence type="ECO:0000259" key="1">
    <source>
        <dbReference type="Pfam" id="PF14214"/>
    </source>
</evidence>
<dbReference type="PANTHER" id="PTHR45786">
    <property type="entry name" value="DNA BINDING PROTEIN-LIKE"/>
    <property type="match status" value="1"/>
</dbReference>
<name>A0AAJ7SCT8_9ACAR</name>
<dbReference type="Proteomes" id="UP000694867">
    <property type="component" value="Unplaced"/>
</dbReference>
<feature type="domain" description="Helitron helicase-like" evidence="1">
    <location>
        <begin position="197"/>
        <end position="321"/>
    </location>
</feature>
<dbReference type="KEGG" id="goe:114828011"/>
<organism evidence="2 3">
    <name type="scientific">Galendromus occidentalis</name>
    <name type="common">western predatory mite</name>
    <dbReference type="NCBI Taxonomy" id="34638"/>
    <lineage>
        <taxon>Eukaryota</taxon>
        <taxon>Metazoa</taxon>
        <taxon>Ecdysozoa</taxon>
        <taxon>Arthropoda</taxon>
        <taxon>Chelicerata</taxon>
        <taxon>Arachnida</taxon>
        <taxon>Acari</taxon>
        <taxon>Parasitiformes</taxon>
        <taxon>Mesostigmata</taxon>
        <taxon>Gamasina</taxon>
        <taxon>Phytoseioidea</taxon>
        <taxon>Phytoseiidae</taxon>
        <taxon>Typhlodrominae</taxon>
        <taxon>Galendromus</taxon>
    </lineage>
</organism>
<dbReference type="PANTHER" id="PTHR45786:SF74">
    <property type="entry name" value="ATP-DEPENDENT DNA HELICASE"/>
    <property type="match status" value="1"/>
</dbReference>
<dbReference type="Pfam" id="PF14214">
    <property type="entry name" value="Helitron_like_N"/>
    <property type="match status" value="1"/>
</dbReference>
<dbReference type="AlphaFoldDB" id="A0AAJ7SCT8"/>
<keyword evidence="2" id="KW-1185">Reference proteome</keyword>
<accession>A0AAJ7SCT8</accession>
<proteinExistence type="predicted"/>
<sequence>MTSFGATEIMRDNFMPTFKVSGQIYHRVGSLLPLPEADHQFLQIYFMGNFDEQVDQRCRLHSGVNRDIVAALQAFLHQHNESVRLFTTASERMPEDDYVVVIRVDKTPSGENKHRFNAPYMNEVAIVIVGEEFNSIDIILHRRNGDLQRVAETHRSYDALQYPLIFWNGDDGYHFSIGMRNARTGQEMDKKVSSMHYYSYRLMIRENRDNHILRCRELFHQYVVDMYAKIESERLLFIQLNQTKLRSEEYIHLRDAIATDGNVNPNHVGNSVIVPATFTGSPRHMHEYAQDAMTDVRVYGRPDLFITITCNPAWDEIKENFLVTRLRTVMTSSREFSSENCKK</sequence>
<evidence type="ECO:0000313" key="3">
    <source>
        <dbReference type="RefSeq" id="XP_028966381.1"/>
    </source>
</evidence>
<protein>
    <submittedName>
        <fullName evidence="3">Uncharacterized protein LOC114828011</fullName>
    </submittedName>
</protein>
<dbReference type="GeneID" id="114828011"/>
<dbReference type="InterPro" id="IPR025476">
    <property type="entry name" value="Helitron_helicase-like"/>
</dbReference>